<dbReference type="EMBL" id="LN831776">
    <property type="protein sequence ID" value="CQR55772.1"/>
    <property type="molecule type" value="Genomic_DNA"/>
</dbReference>
<dbReference type="SUPFAM" id="SSF160631">
    <property type="entry name" value="SMI1/KNR4-like"/>
    <property type="match status" value="1"/>
</dbReference>
<dbReference type="HOGENOM" id="CLU_115772_3_1_9"/>
<dbReference type="InterPro" id="IPR018958">
    <property type="entry name" value="Knr4/Smi1-like_dom"/>
</dbReference>
<feature type="domain" description="Knr4/Smi1-like" evidence="1">
    <location>
        <begin position="12"/>
        <end position="139"/>
    </location>
</feature>
<dbReference type="SMART" id="SM00860">
    <property type="entry name" value="SMI1_KNR4"/>
    <property type="match status" value="1"/>
</dbReference>
<dbReference type="InterPro" id="IPR037883">
    <property type="entry name" value="Knr4/Smi1-like_sf"/>
</dbReference>
<evidence type="ECO:0000259" key="1">
    <source>
        <dbReference type="SMART" id="SM00860"/>
    </source>
</evidence>
<protein>
    <recommendedName>
        <fullName evidence="1">Knr4/Smi1-like domain-containing protein</fullName>
    </recommendedName>
</protein>
<evidence type="ECO:0000313" key="3">
    <source>
        <dbReference type="Proteomes" id="UP000033163"/>
    </source>
</evidence>
<dbReference type="KEGG" id="pri:PRIO_3369"/>
<dbReference type="Proteomes" id="UP000033163">
    <property type="component" value="Chromosome I"/>
</dbReference>
<proteinExistence type="predicted"/>
<dbReference type="Pfam" id="PF14568">
    <property type="entry name" value="SUKH_6"/>
    <property type="match status" value="1"/>
</dbReference>
<evidence type="ECO:0000313" key="2">
    <source>
        <dbReference type="EMBL" id="CQR55772.1"/>
    </source>
</evidence>
<name>A0A0E4HE50_9BACL</name>
<reference evidence="3" key="1">
    <citation type="submission" date="2015-03" db="EMBL/GenBank/DDBJ databases">
        <authorList>
            <person name="Wibberg D."/>
        </authorList>
    </citation>
    <scope>NUCLEOTIDE SEQUENCE [LARGE SCALE GENOMIC DNA]</scope>
</reference>
<dbReference type="AlphaFoldDB" id="A0A0E4HE50"/>
<sequence>MGVKSWLFYEELLDDTIITSVENNFGIVFPSDYKKCVEMYNGGYPNPNCFDMDNGEQGILNDLLSFIDSDLNIMMFYNFAEESSIDGLVPFARDPFGNLLCFDYRLNKTSPQVIFFDHEEAGEEAVIPVCSTFTELLDGLYSIK</sequence>
<dbReference type="PATRIC" id="fig|1073571.4.peg.3594"/>
<dbReference type="Gene3D" id="3.40.1580.10">
    <property type="entry name" value="SMI1/KNR4-like"/>
    <property type="match status" value="1"/>
</dbReference>
<dbReference type="RefSeq" id="WP_046503570.1">
    <property type="nucleotide sequence ID" value="NZ_LN831776.1"/>
</dbReference>
<accession>A0A0E4HE50</accession>
<organism evidence="2 3">
    <name type="scientific">Paenibacillus riograndensis SBR5</name>
    <dbReference type="NCBI Taxonomy" id="1073571"/>
    <lineage>
        <taxon>Bacteria</taxon>
        <taxon>Bacillati</taxon>
        <taxon>Bacillota</taxon>
        <taxon>Bacilli</taxon>
        <taxon>Bacillales</taxon>
        <taxon>Paenibacillaceae</taxon>
        <taxon>Paenibacillus</taxon>
        <taxon>Paenibacillus sonchi group</taxon>
    </lineage>
</organism>
<gene>
    <name evidence="2" type="ORF">PRIO_3369</name>
</gene>